<protein>
    <submittedName>
        <fullName evidence="1">Uncharacterized protein</fullName>
    </submittedName>
</protein>
<keyword evidence="2" id="KW-1185">Reference proteome</keyword>
<name>A0A813GGQ4_POLGL</name>
<sequence length="2622" mass="278718">MGIPGPSLVMPAVAPEFGQIQPPAWHMLPQYFDGHPAQNFGAAGVASQGLIQAAAVSIFREAVASSRSVPPGFVTVKPVPECKTHFIRVVAPALAVLFQRESMPRTQLLESRKGGLLGAQFRTCQDSSRVFCGIKLSAAANAAGLFAAIFEVGGYSADLYALNYRARVRQGPCSSTLTACEHRQLTADLRSADHAVSLRKPGCPSFSASQAKMQSQVLGDSRKASATRDFHWGGSPGLPGRLLTVMLCSFSCAGHIAMSSTASSQRTAKTSDAGYCSWPVAQSLLPATISLAVTSGTRRSYRWGASGAALTFQPRATGRQIFSCSCIGSHCLRASGSQRCQPLSLTFPGTSAKHLTQSCVHCSVAAREHQKQDEEGAIDVQKASLLEDANLVRFVILYFYRLLTADLRSAGHAVSLRKPGSPSFSASQAKMQSQVLGDFRKASATRDFHWGGSPGLPGRLLTVMLCSFSCAGHIAMSSAASTTLLPVSDQAGYCSWPVAQSLLPATISLAVTSGTCRSYRCGASGAALTFQPRATGRQIFSCSCIGSHCLRAFGSQRCQPLSLTFPGTPSKHLTQSCVDCSVAAWEHQKQDEEGAIDVQKANLLEDANLDACNAKRFSEFGRRGGGNCIVPAESLIGTGATACWQVKPVPECKTHFIRVVARLQSQPWGGSSIGSFVSEGIHASHSAFREPQGRLVRPSEALLARALNFGFASIQVVFSVAVREPLQIVKLSAAANAAGLFAAISGVGGYSADLYAMNYRARVRQEPCSSTLTACEHRLLTADLRSAGHAVSLRKPGCPSFSASQAKMQSQVLGDFRKASATRDFHWGGSPGLPGRLLTVMLCSFSCAGHIAMSSAASSQRTAKTSDPAPLAQSLLPATISLAVMSGTCRSYRCGASGAALTCQPSATGRQIFSCSCIGSHCLRASGSQRCQPLSLTFPGTAAKHLIQSCVDCSVAARKHQKQDEEDLARALSQRHAVSLRKPGCPSFSASQAKMESQVLGDFRKASATRDFHGGGSPGLPGRLLTRPCSLSLTQAGYCSWPVAQFLLPATISQAVTSGTCRSYRCEASGAALTCRLRATGRQSFSCSCIGSHCLRASGSQRCQPLSLTFPGTSAKHLTQSCVDCSVAAPEHQKQDEEGAIDVQNANLLEDANLVRFVIFYFYRLLTADLRSAGHAGSLRKPGCPSFSASQAKMQSQVLGDFRKASATRDFHWGGSPGLPGRLLTVMLCSFSCARHIAMSSAANTTLLLVSDQAGYCSWPVAQSLLPATISLAVTSGTCRSYRCGASGAALKFQPRATGRQIFSCSCIGSHCLRASGSQRCQPLSLTFPGTAAKHLIQSCVDCSVAAPEHQKQDEEGAIHVQKANLLEDANLVRFVIFYFYRLLTADLRSAGHAVSLRKPGCPSFSASQAKMQSQVLGDFRKASATRDFHWGGSPGLPGRLLTVMLCSFSCAGHIAMSSATTSTTLLPVSDQAGYCSWPVAQSLLPATISLAVTSGTCRSYRCGASGAALTCQPRATGRQIFSCSCIGSHCLRASGSQRCQPLSLTFPGTAAKHLTRSCVDCSVAAREHQKQDEEGAIDVQNANLLEDANLVLFVIFYFYRLLTADLRSAGHAVSLRKPGCPSFSASQAKMQSQVLGDFRKASATRDFHWGGSPGLPGRLLTVMLCSFSCARHIAMFSATTSTTLLPVSDQAGYCSWPVAQSLLPATISLAVTSGTCRSYRCGASGAALTFQPRATGRQISSCSCIGSHWLRASGSQRCQPLSLTFPGTSAKHLTQSCVDCSVAAREHQKQDEEGAIDVQKANLLEDANLDACDAKRFCEFAGRGGGNCVVPAKSLIGTGVTACWQVKPVLECKTHFIRVVARLQSQPWGGSSVGSFVSEGIHASHSAVREPQGRLVGPSEALLARAVNFGLARIQVVFSAAVREPLQRVKLSAAANAAGLFAAISEVGGYSADLYALNYRARVRQGPCSSTLTACEHHLLTANLRSAGHAVSLRKPGCPSFSASQAKMQSQVLGDFRKASATRDFHWGGSPGLPGRLLTVMLCSFSCARHIAMSSAASSQRTAKTSNPAPCVWRCQFGCSFKGLSPGMRTMSMSLMGYRRAACAYAGHVSEKQALFSLSVTPYGQSESCLRALTGFRRFLCESTLHSIQAPGDAFRTASCSGSHDCLRKLILHSVVAPTGVATPSTHAAFVLFTRQLVMPEPHWNAAKVQSVVAPTGVATPSTRAAERNWDAAFVLFTRQLVMPEPHWNAAKVQSVLVTNSVQMKLKKLPDTIWVKRQDSLSKQHFASELFNIWTALHVGCLGEATGYAAQLTTAVPETLQSSLGIISNLAFLNSCQFGCNFKGLSPGMRTMSMSLMGYRRAACAYAGHVSEKQALFSLSEAHPALGLPRQGCLSAALSRDSGSHRSCDTFNSCCRAQLRRCFRAFYASAGDARAALECGEGPIKRRKAFFAEPLYEILRAAGSLKKAGPKLGSIPSEFPELCELHDMALMGFCPSPQQGQCCAGPKVHSKIAISGSPDAAVHTANPAVRLCRCQHLLPAAAIMTDSWEFACRAPMGLDFRSVPSLRADLVSQPKFAVDPMQGPTKQATALGQWHSLFFQPPSGSVDGYKFQLGLKALPEY</sequence>
<comment type="caution">
    <text evidence="1">The sequence shown here is derived from an EMBL/GenBank/DDBJ whole genome shotgun (WGS) entry which is preliminary data.</text>
</comment>
<evidence type="ECO:0000313" key="1">
    <source>
        <dbReference type="EMBL" id="CAE8624404.1"/>
    </source>
</evidence>
<dbReference type="Proteomes" id="UP000654075">
    <property type="component" value="Unassembled WGS sequence"/>
</dbReference>
<accession>A0A813GGQ4</accession>
<reference evidence="1" key="1">
    <citation type="submission" date="2021-02" db="EMBL/GenBank/DDBJ databases">
        <authorList>
            <person name="Dougan E. K."/>
            <person name="Rhodes N."/>
            <person name="Thang M."/>
            <person name="Chan C."/>
        </authorList>
    </citation>
    <scope>NUCLEOTIDE SEQUENCE</scope>
</reference>
<proteinExistence type="predicted"/>
<dbReference type="EMBL" id="CAJNNV010028383">
    <property type="protein sequence ID" value="CAE8624404.1"/>
    <property type="molecule type" value="Genomic_DNA"/>
</dbReference>
<evidence type="ECO:0000313" key="2">
    <source>
        <dbReference type="Proteomes" id="UP000654075"/>
    </source>
</evidence>
<gene>
    <name evidence="1" type="ORF">PGLA1383_LOCUS41529</name>
</gene>
<organism evidence="1 2">
    <name type="scientific">Polarella glacialis</name>
    <name type="common">Dinoflagellate</name>
    <dbReference type="NCBI Taxonomy" id="89957"/>
    <lineage>
        <taxon>Eukaryota</taxon>
        <taxon>Sar</taxon>
        <taxon>Alveolata</taxon>
        <taxon>Dinophyceae</taxon>
        <taxon>Suessiales</taxon>
        <taxon>Suessiaceae</taxon>
        <taxon>Polarella</taxon>
    </lineage>
</organism>